<name>F9GFB6_FUSOF</name>
<dbReference type="AlphaFoldDB" id="F9GFB6"/>
<organism evidence="1">
    <name type="scientific">Fusarium oxysporum (strain Fo5176)</name>
    <name type="common">Fusarium vascular wilt</name>
    <dbReference type="NCBI Taxonomy" id="660025"/>
    <lineage>
        <taxon>Eukaryota</taxon>
        <taxon>Fungi</taxon>
        <taxon>Dikarya</taxon>
        <taxon>Ascomycota</taxon>
        <taxon>Pezizomycotina</taxon>
        <taxon>Sordariomycetes</taxon>
        <taxon>Hypocreomycetidae</taxon>
        <taxon>Hypocreales</taxon>
        <taxon>Nectriaceae</taxon>
        <taxon>Fusarium</taxon>
        <taxon>Fusarium oxysporum species complex</taxon>
    </lineage>
</organism>
<comment type="caution">
    <text evidence="1">The sequence shown here is derived from an EMBL/GenBank/DDBJ whole genome shotgun (WGS) entry which is preliminary data.</text>
</comment>
<protein>
    <submittedName>
        <fullName evidence="1">Uncharacterized protein</fullName>
    </submittedName>
</protein>
<evidence type="ECO:0000313" key="1">
    <source>
        <dbReference type="EMBL" id="EGU72106.1"/>
    </source>
</evidence>
<gene>
    <name evidence="1" type="ORF">FOXB_17350</name>
</gene>
<sequence length="142" mass="15900">MLLIAQCLIPENSDREQVTYSPWMRDWPIECIDRSVFSTNSGLSIPLALRELRVQSGGDNNGCDARAGQGKVSVLPWNVVHGGSALTDLAYLRTRLRQTSTKTSFSPRIGAQTGTFEYCNRHLCKEFFGGLRAPREQENIRP</sequence>
<accession>F9GFB6</accession>
<dbReference type="EMBL" id="AFQF01006928">
    <property type="protein sequence ID" value="EGU72106.1"/>
    <property type="molecule type" value="Genomic_DNA"/>
</dbReference>
<proteinExistence type="predicted"/>
<reference evidence="1" key="1">
    <citation type="journal article" date="2012" name="Mol. Plant Microbe Interact.">
        <title>A highly conserved effector in Fusarium oxysporum is required for full virulence on Arabidopsis.</title>
        <authorList>
            <person name="Thatcher L.F."/>
            <person name="Gardiner D.M."/>
            <person name="Kazan K."/>
            <person name="Manners J."/>
        </authorList>
    </citation>
    <scope>NUCLEOTIDE SEQUENCE [LARGE SCALE GENOMIC DNA]</scope>
    <source>
        <strain evidence="1">Fo5176</strain>
    </source>
</reference>